<evidence type="ECO:0000256" key="4">
    <source>
        <dbReference type="ARBA" id="ARBA00022692"/>
    </source>
</evidence>
<proteinExistence type="predicted"/>
<evidence type="ECO:0000256" key="6">
    <source>
        <dbReference type="ARBA" id="ARBA00023136"/>
    </source>
</evidence>
<keyword evidence="6 8" id="KW-0472">Membrane</keyword>
<feature type="binding site" evidence="7">
    <location>
        <position position="140"/>
    </location>
    <ligand>
        <name>Mg(2+)</name>
        <dbReference type="ChEBI" id="CHEBI:18420"/>
    </ligand>
</feature>
<feature type="transmembrane region" description="Helical" evidence="8">
    <location>
        <begin position="278"/>
        <end position="297"/>
    </location>
</feature>
<evidence type="ECO:0000313" key="9">
    <source>
        <dbReference type="EMBL" id="RCS57410.1"/>
    </source>
</evidence>
<feature type="transmembrane region" description="Helical" evidence="8">
    <location>
        <begin position="303"/>
        <end position="324"/>
    </location>
</feature>
<feature type="transmembrane region" description="Helical" evidence="8">
    <location>
        <begin position="172"/>
        <end position="193"/>
    </location>
</feature>
<evidence type="ECO:0000256" key="7">
    <source>
        <dbReference type="PIRSR" id="PIRSR600715-1"/>
    </source>
</evidence>
<comment type="caution">
    <text evidence="9">The sequence shown here is derived from an EMBL/GenBank/DDBJ whole genome shotgun (WGS) entry which is preliminary data.</text>
</comment>
<feature type="transmembrane region" description="Helical" evidence="8">
    <location>
        <begin position="122"/>
        <end position="141"/>
    </location>
</feature>
<name>A0A368L1Z3_9BURK</name>
<keyword evidence="7" id="KW-0460">Magnesium</keyword>
<feature type="transmembrane region" description="Helical" evidence="8">
    <location>
        <begin position="148"/>
        <end position="166"/>
    </location>
</feature>
<feature type="transmembrane region" description="Helical" evidence="8">
    <location>
        <begin position="45"/>
        <end position="62"/>
    </location>
</feature>
<comment type="subcellular location">
    <subcellularLocation>
        <location evidence="1">Cell membrane</location>
        <topology evidence="1">Multi-pass membrane protein</topology>
    </subcellularLocation>
</comment>
<dbReference type="GO" id="GO:0005886">
    <property type="term" value="C:plasma membrane"/>
    <property type="evidence" value="ECO:0007669"/>
    <property type="project" value="UniProtKB-SubCell"/>
</dbReference>
<organism evidence="9 10">
    <name type="scientific">Parvibium lacunae</name>
    <dbReference type="NCBI Taxonomy" id="1888893"/>
    <lineage>
        <taxon>Bacteria</taxon>
        <taxon>Pseudomonadati</taxon>
        <taxon>Pseudomonadota</taxon>
        <taxon>Betaproteobacteria</taxon>
        <taxon>Burkholderiales</taxon>
        <taxon>Alcaligenaceae</taxon>
        <taxon>Parvibium</taxon>
    </lineage>
</organism>
<reference evidence="9 10" key="1">
    <citation type="journal article" date="2018" name="Int. J. Syst. Evol. Microbiol.">
        <title>Parvibium lacunae gen. nov., sp. nov., a new member of the family Alcaligenaceae isolated from a freshwater pond.</title>
        <authorList>
            <person name="Chen W.M."/>
            <person name="Xie P.B."/>
            <person name="Hsu M.Y."/>
            <person name="Sheu S.Y."/>
        </authorList>
    </citation>
    <scope>NUCLEOTIDE SEQUENCE [LARGE SCALE GENOMIC DNA]</scope>
    <source>
        <strain evidence="9 10">KMB9</strain>
    </source>
</reference>
<feature type="transmembrane region" description="Helical" evidence="8">
    <location>
        <begin position="6"/>
        <end position="24"/>
    </location>
</feature>
<keyword evidence="10" id="KW-1185">Reference proteome</keyword>
<dbReference type="PANTHER" id="PTHR22926:SF3">
    <property type="entry name" value="UNDECAPRENYL-PHOSPHATE ALPHA-N-ACETYLGLUCOSAMINYL 1-PHOSPHATE TRANSFERASE"/>
    <property type="match status" value="1"/>
</dbReference>
<comment type="cofactor">
    <cofactor evidence="7">
        <name>Mg(2+)</name>
        <dbReference type="ChEBI" id="CHEBI:18420"/>
    </cofactor>
</comment>
<dbReference type="AlphaFoldDB" id="A0A368L1Z3"/>
<evidence type="ECO:0000256" key="3">
    <source>
        <dbReference type="ARBA" id="ARBA00022679"/>
    </source>
</evidence>
<dbReference type="Proteomes" id="UP000252357">
    <property type="component" value="Unassembled WGS sequence"/>
</dbReference>
<dbReference type="Pfam" id="PF00953">
    <property type="entry name" value="Glycos_transf_4"/>
    <property type="match status" value="1"/>
</dbReference>
<feature type="transmembrane region" description="Helical" evidence="8">
    <location>
        <begin position="68"/>
        <end position="85"/>
    </location>
</feature>
<dbReference type="GO" id="GO:0016780">
    <property type="term" value="F:phosphotransferase activity, for other substituted phosphate groups"/>
    <property type="evidence" value="ECO:0007669"/>
    <property type="project" value="InterPro"/>
</dbReference>
<protein>
    <recommendedName>
        <fullName evidence="11">Glycosyl transferase</fullName>
    </recommendedName>
</protein>
<feature type="binding site" evidence="7">
    <location>
        <position position="204"/>
    </location>
    <ligand>
        <name>Mg(2+)</name>
        <dbReference type="ChEBI" id="CHEBI:18420"/>
    </ligand>
</feature>
<keyword evidence="3" id="KW-0808">Transferase</keyword>
<evidence type="ECO:0000256" key="8">
    <source>
        <dbReference type="SAM" id="Phobius"/>
    </source>
</evidence>
<accession>A0A368L1Z3</accession>
<evidence type="ECO:0000313" key="10">
    <source>
        <dbReference type="Proteomes" id="UP000252357"/>
    </source>
</evidence>
<evidence type="ECO:0000256" key="1">
    <source>
        <dbReference type="ARBA" id="ARBA00004651"/>
    </source>
</evidence>
<evidence type="ECO:0000256" key="5">
    <source>
        <dbReference type="ARBA" id="ARBA00022989"/>
    </source>
</evidence>
<dbReference type="GO" id="GO:0071555">
    <property type="term" value="P:cell wall organization"/>
    <property type="evidence" value="ECO:0007669"/>
    <property type="project" value="TreeGrafter"/>
</dbReference>
<feature type="transmembrane region" description="Helical" evidence="8">
    <location>
        <begin position="227"/>
        <end position="248"/>
    </location>
</feature>
<keyword evidence="2" id="KW-1003">Cell membrane</keyword>
<feature type="transmembrane region" description="Helical" evidence="8">
    <location>
        <begin position="200"/>
        <end position="221"/>
    </location>
</feature>
<dbReference type="EMBL" id="QPGB01000003">
    <property type="protein sequence ID" value="RCS57410.1"/>
    <property type="molecule type" value="Genomic_DNA"/>
</dbReference>
<keyword evidence="7" id="KW-0479">Metal-binding</keyword>
<dbReference type="GO" id="GO:0009103">
    <property type="term" value="P:lipopolysaccharide biosynthetic process"/>
    <property type="evidence" value="ECO:0007669"/>
    <property type="project" value="TreeGrafter"/>
</dbReference>
<dbReference type="PANTHER" id="PTHR22926">
    <property type="entry name" value="PHOSPHO-N-ACETYLMURAMOYL-PENTAPEPTIDE-TRANSFERASE"/>
    <property type="match status" value="1"/>
</dbReference>
<dbReference type="OrthoDB" id="9783652at2"/>
<evidence type="ECO:0008006" key="11">
    <source>
        <dbReference type="Google" id="ProtNLM"/>
    </source>
</evidence>
<dbReference type="InterPro" id="IPR000715">
    <property type="entry name" value="Glycosyl_transferase_4"/>
</dbReference>
<evidence type="ECO:0000256" key="2">
    <source>
        <dbReference type="ARBA" id="ARBA00022475"/>
    </source>
</evidence>
<dbReference type="CDD" id="cd06854">
    <property type="entry name" value="GT_WbpL_WbcO_like"/>
    <property type="match status" value="1"/>
</dbReference>
<keyword evidence="4 8" id="KW-0812">Transmembrane</keyword>
<dbReference type="GO" id="GO:0046872">
    <property type="term" value="F:metal ion binding"/>
    <property type="evidence" value="ECO:0007669"/>
    <property type="project" value="UniProtKB-KW"/>
</dbReference>
<keyword evidence="5 8" id="KW-1133">Transmembrane helix</keyword>
<gene>
    <name evidence="9" type="ORF">DU000_08075</name>
</gene>
<dbReference type="RefSeq" id="WP_114402891.1">
    <property type="nucleotide sequence ID" value="NZ_QPGB01000003.1"/>
</dbReference>
<dbReference type="GO" id="GO:0044038">
    <property type="term" value="P:cell wall macromolecule biosynthetic process"/>
    <property type="evidence" value="ECO:0007669"/>
    <property type="project" value="TreeGrafter"/>
</dbReference>
<sequence length="336" mass="36954">MAHLFLLAFVVTALLIFLGLKLNLGRWFLDVPNQRSLHSQPTPRFGGSILMMVTLIIAMLYVLPIQSASLIIFLSALCLVILGTLDDRYSLPASTRLIIQLISAMICLTQLPLNALPPGSSLIGTLLLVIITAWSANLFNFMDGLDGLAGSMAAIGFTGYALLLVQLPPTPWAQALLMLCLIIIGSTAGFLLFNRPQATIFMGDAGSITLGFLAAIVGILGYKLNFWSWRTPCLLFWPFIFDSSYTLIKRIARGEKIWQAHRQHVFQRMILAGLDKRLVLGLHLIYMLLCLGLALYLESQVILSDFLIMGILVIVSITLCNSLLKKLNAASKNYVA</sequence>